<keyword evidence="2" id="KW-1185">Reference proteome</keyword>
<proteinExistence type="predicted"/>
<comment type="caution">
    <text evidence="1">The sequence shown here is derived from an EMBL/GenBank/DDBJ whole genome shotgun (WGS) entry which is preliminary data.</text>
</comment>
<evidence type="ECO:0000313" key="2">
    <source>
        <dbReference type="Proteomes" id="UP001301388"/>
    </source>
</evidence>
<dbReference type="EMBL" id="JAYGIE010000020">
    <property type="protein sequence ID" value="MEA5477230.1"/>
    <property type="molecule type" value="Genomic_DNA"/>
</dbReference>
<sequence>MVNDLTNSQRDRQNILNNRYALEKVEEHLALGGFVYDDTVVFTKQQLVALFEISESTIERYIASHTEELKANGYKVLRGQVLRDFLNTIGGIFTDEGSKITVLGIFTFRALLNLAMLLTESDRARMIRSRILDIVIEVVAERSGGHTKYINQRDCDYLPSTYQEFNYRKVFTNALDNYLDMGKGKFGIYTNKIYQLVFKENAQEYRQILDLKSKDNIRDTLYAEVLKAIASVENGLAEEMKSKSEQLGRKLQYVELDQLMEVATSNPYLKPIIEDARVKMASRDLSFRDALHKKLEAYIQTVPETDFEKFLGEASKSLEEQLADPEILAVFKRLKDR</sequence>
<evidence type="ECO:0000313" key="1">
    <source>
        <dbReference type="EMBL" id="MEA5477230.1"/>
    </source>
</evidence>
<protein>
    <submittedName>
        <fullName evidence="1">DNA-binding protein</fullName>
    </submittedName>
</protein>
<dbReference type="Proteomes" id="UP001301388">
    <property type="component" value="Unassembled WGS sequence"/>
</dbReference>
<organism evidence="1 2">
    <name type="scientific">Pseudanabaena galeata UHCC 0370</name>
    <dbReference type="NCBI Taxonomy" id="3110310"/>
    <lineage>
        <taxon>Bacteria</taxon>
        <taxon>Bacillati</taxon>
        <taxon>Cyanobacteriota</taxon>
        <taxon>Cyanophyceae</taxon>
        <taxon>Pseudanabaenales</taxon>
        <taxon>Pseudanabaenaceae</taxon>
        <taxon>Pseudanabaena</taxon>
    </lineage>
</organism>
<gene>
    <name evidence="1" type="ORF">VB774_06310</name>
</gene>
<accession>A0ABU5TG45</accession>
<reference evidence="1 2" key="1">
    <citation type="submission" date="2023-12" db="EMBL/GenBank/DDBJ databases">
        <title>Baltic Sea Cyanobacteria.</title>
        <authorList>
            <person name="Delbaje E."/>
            <person name="Fewer D.P."/>
            <person name="Shishido T.K."/>
        </authorList>
    </citation>
    <scope>NUCLEOTIDE SEQUENCE [LARGE SCALE GENOMIC DNA]</scope>
    <source>
        <strain evidence="1 2">UHCC 0370</strain>
    </source>
</reference>
<dbReference type="RefSeq" id="WP_323260668.1">
    <property type="nucleotide sequence ID" value="NZ_JAYGIE010000020.1"/>
</dbReference>
<name>A0ABU5TG45_9CYAN</name>
<keyword evidence="1" id="KW-0238">DNA-binding</keyword>
<dbReference type="GO" id="GO:0003677">
    <property type="term" value="F:DNA binding"/>
    <property type="evidence" value="ECO:0007669"/>
    <property type="project" value="UniProtKB-KW"/>
</dbReference>